<dbReference type="EMBL" id="JAIWYP010000003">
    <property type="protein sequence ID" value="KAH3851565.1"/>
    <property type="molecule type" value="Genomic_DNA"/>
</dbReference>
<gene>
    <name evidence="2" type="ORF">DPMN_094047</name>
    <name evidence="1" type="ORF">DPMN_124742</name>
</gene>
<reference evidence="1" key="2">
    <citation type="submission" date="2020-11" db="EMBL/GenBank/DDBJ databases">
        <authorList>
            <person name="McCartney M.A."/>
            <person name="Auch B."/>
            <person name="Kono T."/>
            <person name="Mallez S."/>
            <person name="Becker A."/>
            <person name="Gohl D.M."/>
            <person name="Silverstein K.A.T."/>
            <person name="Koren S."/>
            <person name="Bechman K.B."/>
            <person name="Herman A."/>
            <person name="Abrahante J.E."/>
            <person name="Garbe J."/>
        </authorList>
    </citation>
    <scope>NUCLEOTIDE SEQUENCE</scope>
    <source>
        <strain evidence="1">Duluth1</strain>
        <tissue evidence="1">Whole animal</tissue>
    </source>
</reference>
<evidence type="ECO:0000313" key="3">
    <source>
        <dbReference type="Proteomes" id="UP000828390"/>
    </source>
</evidence>
<accession>A0A9D4JWH0</accession>
<evidence type="ECO:0000313" key="1">
    <source>
        <dbReference type="EMBL" id="KAH3822948.1"/>
    </source>
</evidence>
<dbReference type="Proteomes" id="UP000828390">
    <property type="component" value="Unassembled WGS sequence"/>
</dbReference>
<proteinExistence type="predicted"/>
<keyword evidence="3" id="KW-1185">Reference proteome</keyword>
<sequence>MTLEAHNAAAILEAIMDSGVQIDHEDSFPPSPFVSKSATAAVTTQSHNAVLIHGTIRA</sequence>
<reference evidence="1" key="1">
    <citation type="journal article" date="2019" name="bioRxiv">
        <title>The Genome of the Zebra Mussel, Dreissena polymorpha: A Resource for Invasive Species Research.</title>
        <authorList>
            <person name="McCartney M.A."/>
            <person name="Auch B."/>
            <person name="Kono T."/>
            <person name="Mallez S."/>
            <person name="Zhang Y."/>
            <person name="Obille A."/>
            <person name="Becker A."/>
            <person name="Abrahante J.E."/>
            <person name="Garbe J."/>
            <person name="Badalamenti J.P."/>
            <person name="Herman A."/>
            <person name="Mangelson H."/>
            <person name="Liachko I."/>
            <person name="Sullivan S."/>
            <person name="Sone E.D."/>
            <person name="Koren S."/>
            <person name="Silverstein K.A.T."/>
            <person name="Beckman K.B."/>
            <person name="Gohl D.M."/>
        </authorList>
    </citation>
    <scope>NUCLEOTIDE SEQUENCE</scope>
    <source>
        <strain evidence="1">Duluth1</strain>
        <tissue evidence="1">Whole animal</tissue>
    </source>
</reference>
<organism evidence="1 3">
    <name type="scientific">Dreissena polymorpha</name>
    <name type="common">Zebra mussel</name>
    <name type="synonym">Mytilus polymorpha</name>
    <dbReference type="NCBI Taxonomy" id="45954"/>
    <lineage>
        <taxon>Eukaryota</taxon>
        <taxon>Metazoa</taxon>
        <taxon>Spiralia</taxon>
        <taxon>Lophotrochozoa</taxon>
        <taxon>Mollusca</taxon>
        <taxon>Bivalvia</taxon>
        <taxon>Autobranchia</taxon>
        <taxon>Heteroconchia</taxon>
        <taxon>Euheterodonta</taxon>
        <taxon>Imparidentia</taxon>
        <taxon>Neoheterodontei</taxon>
        <taxon>Myida</taxon>
        <taxon>Dreissenoidea</taxon>
        <taxon>Dreissenidae</taxon>
        <taxon>Dreissena</taxon>
    </lineage>
</organism>
<name>A0A9D4JWH0_DREPO</name>
<dbReference type="EMBL" id="JAIWYP010000005">
    <property type="protein sequence ID" value="KAH3822948.1"/>
    <property type="molecule type" value="Genomic_DNA"/>
</dbReference>
<evidence type="ECO:0000313" key="2">
    <source>
        <dbReference type="EMBL" id="KAH3851565.1"/>
    </source>
</evidence>
<comment type="caution">
    <text evidence="1">The sequence shown here is derived from an EMBL/GenBank/DDBJ whole genome shotgun (WGS) entry which is preliminary data.</text>
</comment>
<dbReference type="AlphaFoldDB" id="A0A9D4JWH0"/>
<protein>
    <submittedName>
        <fullName evidence="1">Uncharacterized protein</fullName>
    </submittedName>
</protein>